<organism evidence="1 2">
    <name type="scientific">Desulfonema magnum</name>
    <dbReference type="NCBI Taxonomy" id="45655"/>
    <lineage>
        <taxon>Bacteria</taxon>
        <taxon>Pseudomonadati</taxon>
        <taxon>Thermodesulfobacteriota</taxon>
        <taxon>Desulfobacteria</taxon>
        <taxon>Desulfobacterales</taxon>
        <taxon>Desulfococcaceae</taxon>
        <taxon>Desulfonema</taxon>
    </lineage>
</organism>
<dbReference type="KEGG" id="dmm:dnm_085650"/>
<gene>
    <name evidence="1" type="ORF">dnm_085650</name>
</gene>
<accession>A0A975BWM3</accession>
<dbReference type="EMBL" id="CP061800">
    <property type="protein sequence ID" value="QTA92485.1"/>
    <property type="molecule type" value="Genomic_DNA"/>
</dbReference>
<evidence type="ECO:0000313" key="2">
    <source>
        <dbReference type="Proteomes" id="UP000663722"/>
    </source>
</evidence>
<protein>
    <submittedName>
        <fullName evidence="1">Uncharacterized protein</fullName>
    </submittedName>
</protein>
<evidence type="ECO:0000313" key="1">
    <source>
        <dbReference type="EMBL" id="QTA92485.1"/>
    </source>
</evidence>
<keyword evidence="2" id="KW-1185">Reference proteome</keyword>
<dbReference type="AlphaFoldDB" id="A0A975BWM3"/>
<dbReference type="Proteomes" id="UP000663722">
    <property type="component" value="Chromosome"/>
</dbReference>
<name>A0A975BWM3_9BACT</name>
<proteinExistence type="predicted"/>
<reference evidence="1" key="1">
    <citation type="journal article" date="2021" name="Microb. Physiol.">
        <title>Proteogenomic Insights into the Physiology of Marine, Sulfate-Reducing, Filamentous Desulfonema limicola and Desulfonema magnum.</title>
        <authorList>
            <person name="Schnaars V."/>
            <person name="Wohlbrand L."/>
            <person name="Scheve S."/>
            <person name="Hinrichs C."/>
            <person name="Reinhardt R."/>
            <person name="Rabus R."/>
        </authorList>
    </citation>
    <scope>NUCLEOTIDE SEQUENCE</scope>
    <source>
        <strain evidence="1">4be13</strain>
    </source>
</reference>
<sequence>MPPEAWHGSETDSCFRRTDNLSGRIRSENLVIEYKKSIIYSDHELKFIKYQFDNY</sequence>